<dbReference type="GO" id="GO:0006094">
    <property type="term" value="P:gluconeogenesis"/>
    <property type="evidence" value="ECO:0007669"/>
    <property type="project" value="UniProtKB-KW"/>
</dbReference>
<evidence type="ECO:0000256" key="3">
    <source>
        <dbReference type="ARBA" id="ARBA00023152"/>
    </source>
</evidence>
<dbReference type="CDD" id="cd05016">
    <property type="entry name" value="SIS_PGI_2"/>
    <property type="match status" value="1"/>
</dbReference>
<evidence type="ECO:0000256" key="2">
    <source>
        <dbReference type="ARBA" id="ARBA00022432"/>
    </source>
</evidence>
<evidence type="ECO:0000256" key="4">
    <source>
        <dbReference type="ARBA" id="ARBA00023235"/>
    </source>
</evidence>
<dbReference type="GO" id="GO:0004347">
    <property type="term" value="F:glucose-6-phosphate isomerase activity"/>
    <property type="evidence" value="ECO:0007669"/>
    <property type="project" value="UniProtKB-EC"/>
</dbReference>
<dbReference type="PROSITE" id="PS51463">
    <property type="entry name" value="P_GLUCOSE_ISOMERASE_3"/>
    <property type="match status" value="1"/>
</dbReference>
<dbReference type="AlphaFoldDB" id="A0ABD0VK47"/>
<organism evidence="5 6">
    <name type="scientific">Dendrobium thyrsiflorum</name>
    <name type="common">Pinecone-like raceme dendrobium</name>
    <name type="synonym">Orchid</name>
    <dbReference type="NCBI Taxonomy" id="117978"/>
    <lineage>
        <taxon>Eukaryota</taxon>
        <taxon>Viridiplantae</taxon>
        <taxon>Streptophyta</taxon>
        <taxon>Embryophyta</taxon>
        <taxon>Tracheophyta</taxon>
        <taxon>Spermatophyta</taxon>
        <taxon>Magnoliopsida</taxon>
        <taxon>Liliopsida</taxon>
        <taxon>Asparagales</taxon>
        <taxon>Orchidaceae</taxon>
        <taxon>Epidendroideae</taxon>
        <taxon>Malaxideae</taxon>
        <taxon>Dendrobiinae</taxon>
        <taxon>Dendrobium</taxon>
    </lineage>
</organism>
<keyword evidence="6" id="KW-1185">Reference proteome</keyword>
<dbReference type="PROSITE" id="PS00174">
    <property type="entry name" value="P_GLUCOSE_ISOMERASE_2"/>
    <property type="match status" value="1"/>
</dbReference>
<proteinExistence type="predicted"/>
<evidence type="ECO:0000256" key="1">
    <source>
        <dbReference type="ARBA" id="ARBA00011952"/>
    </source>
</evidence>
<keyword evidence="4" id="KW-0413">Isomerase</keyword>
<dbReference type="InterPro" id="IPR035482">
    <property type="entry name" value="SIS_PGI_2"/>
</dbReference>
<dbReference type="Proteomes" id="UP001552299">
    <property type="component" value="Unassembled WGS sequence"/>
</dbReference>
<dbReference type="Gene3D" id="3.40.50.10490">
    <property type="entry name" value="Glucose-6-phosphate isomerase like protein, domain 1"/>
    <property type="match status" value="1"/>
</dbReference>
<evidence type="ECO:0000313" key="5">
    <source>
        <dbReference type="EMBL" id="KAL0925455.1"/>
    </source>
</evidence>
<dbReference type="SUPFAM" id="SSF53697">
    <property type="entry name" value="SIS domain"/>
    <property type="match status" value="1"/>
</dbReference>
<sequence length="334" mass="36913">MVNQGITVYGNKGSTDQHAYIQQLREGVHNFFVTFIEVLRDRPPGHDWELEPGVTCGDYLFGMLQGTRSALYANDRESITVTVQEVNPRSVGALIALYERAVGIYASLVNINAYHQPGVEAGKKAAGEVLALQKRVLAVLNEASVLPLWFPLYPPRFPVGPSVPCAGRCFSAGWLTVWFLCFSGLEWIHRTSPVTIQLGRGASIQLVNAVINIGNTRATIQFGGLKFSAATVKIVVAYIHVTDTEGPIRQPHSTEAVSARNLSYEEDYSRGKNFHGDCKHPCQTSLSHLEGTMLKLLHMEESLQGGKQLRKMQSFELRDHCLPMLPHCLLGSQK</sequence>
<dbReference type="InterPro" id="IPR046348">
    <property type="entry name" value="SIS_dom_sf"/>
</dbReference>
<comment type="caution">
    <text evidence="5">The sequence shown here is derived from an EMBL/GenBank/DDBJ whole genome shotgun (WGS) entry which is preliminary data.</text>
</comment>
<dbReference type="PANTHER" id="PTHR11469">
    <property type="entry name" value="GLUCOSE-6-PHOSPHATE ISOMERASE"/>
    <property type="match status" value="1"/>
</dbReference>
<evidence type="ECO:0000313" key="6">
    <source>
        <dbReference type="Proteomes" id="UP001552299"/>
    </source>
</evidence>
<reference evidence="5 6" key="1">
    <citation type="journal article" date="2024" name="Plant Biotechnol. J.">
        <title>Dendrobium thyrsiflorum genome and its molecular insights into genes involved in important horticultural traits.</title>
        <authorList>
            <person name="Chen B."/>
            <person name="Wang J.Y."/>
            <person name="Zheng P.J."/>
            <person name="Li K.L."/>
            <person name="Liang Y.M."/>
            <person name="Chen X.F."/>
            <person name="Zhang C."/>
            <person name="Zhao X."/>
            <person name="He X."/>
            <person name="Zhang G.Q."/>
            <person name="Liu Z.J."/>
            <person name="Xu Q."/>
        </authorList>
    </citation>
    <scope>NUCLEOTIDE SEQUENCE [LARGE SCALE GENOMIC DNA]</scope>
    <source>
        <strain evidence="5">GZMU011</strain>
    </source>
</reference>
<dbReference type="PANTHER" id="PTHR11469:SF1">
    <property type="entry name" value="GLUCOSE-6-PHOSPHATE ISOMERASE"/>
    <property type="match status" value="1"/>
</dbReference>
<dbReference type="Pfam" id="PF00342">
    <property type="entry name" value="PGI"/>
    <property type="match status" value="1"/>
</dbReference>
<keyword evidence="2" id="KW-0312">Gluconeogenesis</keyword>
<dbReference type="InterPro" id="IPR018189">
    <property type="entry name" value="Phosphoglucose_isomerase_CS"/>
</dbReference>
<gene>
    <name evidence="5" type="ORF">M5K25_003787</name>
</gene>
<dbReference type="EMBL" id="JANQDX010000004">
    <property type="protein sequence ID" value="KAL0925455.1"/>
    <property type="molecule type" value="Genomic_DNA"/>
</dbReference>
<protein>
    <recommendedName>
        <fullName evidence="1">glucose-6-phosphate isomerase</fullName>
        <ecNumber evidence="1">5.3.1.9</ecNumber>
    </recommendedName>
</protein>
<dbReference type="GO" id="GO:0006096">
    <property type="term" value="P:glycolytic process"/>
    <property type="evidence" value="ECO:0007669"/>
    <property type="project" value="UniProtKB-KW"/>
</dbReference>
<dbReference type="EC" id="5.3.1.9" evidence="1"/>
<accession>A0ABD0VK47</accession>
<dbReference type="FunFam" id="3.40.50.10490:FF:000021">
    <property type="entry name" value="Glucose-6-phosphate isomerase"/>
    <property type="match status" value="1"/>
</dbReference>
<name>A0ABD0VK47_DENTH</name>
<dbReference type="InterPro" id="IPR001672">
    <property type="entry name" value="G6P_Isomerase"/>
</dbReference>
<keyword evidence="3" id="KW-0324">Glycolysis</keyword>